<dbReference type="Proteomes" id="UP000030451">
    <property type="component" value="Unassembled WGS sequence"/>
</dbReference>
<gene>
    <name evidence="1" type="ORF">NM06_15575</name>
</gene>
<protein>
    <submittedName>
        <fullName evidence="1">Uncharacterized protein</fullName>
    </submittedName>
</protein>
<accession>A0A0A5HWC1</accession>
<reference evidence="1 2" key="1">
    <citation type="submission" date="2014-10" db="EMBL/GenBank/DDBJ databases">
        <title>Genome sequencing of Vibrio sinaloensis T08.</title>
        <authorList>
            <person name="Chan K.-G."/>
            <person name="Mohamad N.I."/>
        </authorList>
    </citation>
    <scope>NUCLEOTIDE SEQUENCE [LARGE SCALE GENOMIC DNA]</scope>
    <source>
        <strain evidence="1 2">T08</strain>
    </source>
</reference>
<dbReference type="AlphaFoldDB" id="A0A0A5HWC1"/>
<dbReference type="EMBL" id="JRWP01000038">
    <property type="protein sequence ID" value="KGY07799.1"/>
    <property type="molecule type" value="Genomic_DNA"/>
</dbReference>
<organism evidence="1 2">
    <name type="scientific">Photobacterium sp. (strain ATCC 43367)</name>
    <dbReference type="NCBI Taxonomy" id="379097"/>
    <lineage>
        <taxon>Bacteria</taxon>
        <taxon>Pseudomonadati</taxon>
        <taxon>Pseudomonadota</taxon>
        <taxon>Gammaproteobacteria</taxon>
        <taxon>Vibrionales</taxon>
        <taxon>Vibrionaceae</taxon>
        <taxon>Vibrio</taxon>
        <taxon>Vibrio oreintalis group</taxon>
    </lineage>
</organism>
<name>A0A0A5HWC1_PHOS4</name>
<evidence type="ECO:0000313" key="2">
    <source>
        <dbReference type="Proteomes" id="UP000030451"/>
    </source>
</evidence>
<evidence type="ECO:0000313" key="1">
    <source>
        <dbReference type="EMBL" id="KGY07799.1"/>
    </source>
</evidence>
<comment type="caution">
    <text evidence="1">The sequence shown here is derived from an EMBL/GenBank/DDBJ whole genome shotgun (WGS) entry which is preliminary data.</text>
</comment>
<sequence>MLLVDVKERNYLKNRNRQYFRGNKKFKDVETIWTSSLNNGVWRVPNKAVARNAQCFRFQFKLGFVCRSTVLFLYSKKRVQNGISGTLTALKITLEQLK</sequence>
<proteinExistence type="predicted"/>